<feature type="transmembrane region" description="Helical" evidence="9">
    <location>
        <begin position="6"/>
        <end position="22"/>
    </location>
</feature>
<keyword evidence="8" id="KW-0050">Antiport</keyword>
<proteinExistence type="inferred from homology"/>
<evidence type="ECO:0000256" key="8">
    <source>
        <dbReference type="PIRNR" id="PIRNR028784"/>
    </source>
</evidence>
<evidence type="ECO:0000256" key="7">
    <source>
        <dbReference type="ARBA" id="ARBA00023136"/>
    </source>
</evidence>
<dbReference type="Proteomes" id="UP000635071">
    <property type="component" value="Unassembled WGS sequence"/>
</dbReference>
<reference evidence="10" key="1">
    <citation type="journal article" date="2014" name="Int. J. Syst. Evol. Microbiol.">
        <title>Complete genome sequence of Corynebacterium casei LMG S-19264T (=DSM 44701T), isolated from a smear-ripened cheese.</title>
        <authorList>
            <consortium name="US DOE Joint Genome Institute (JGI-PGF)"/>
            <person name="Walter F."/>
            <person name="Albersmeier A."/>
            <person name="Kalinowski J."/>
            <person name="Ruckert C."/>
        </authorList>
    </citation>
    <scope>NUCLEOTIDE SEQUENCE</scope>
    <source>
        <strain evidence="10">CGMCC 1.15519</strain>
    </source>
</reference>
<dbReference type="PANTHER" id="PTHR34702">
    <property type="entry name" value="NA(+)/H(+) ANTIPORTER SUBUNIT F1"/>
    <property type="match status" value="1"/>
</dbReference>
<evidence type="ECO:0000313" key="10">
    <source>
        <dbReference type="EMBL" id="GGE00483.1"/>
    </source>
</evidence>
<protein>
    <submittedName>
        <fullName evidence="10">K+/H+ antiporter subunit F</fullName>
    </submittedName>
</protein>
<dbReference type="PIRSF" id="PIRSF028784">
    <property type="entry name" value="MrpF"/>
    <property type="match status" value="1"/>
</dbReference>
<evidence type="ECO:0000256" key="5">
    <source>
        <dbReference type="ARBA" id="ARBA00022692"/>
    </source>
</evidence>
<dbReference type="PANTHER" id="PTHR34702:SF1">
    <property type="entry name" value="NA(+)_H(+) ANTIPORTER SUBUNIT F"/>
    <property type="match status" value="1"/>
</dbReference>
<evidence type="ECO:0000256" key="9">
    <source>
        <dbReference type="SAM" id="Phobius"/>
    </source>
</evidence>
<feature type="transmembrane region" description="Helical" evidence="9">
    <location>
        <begin position="60"/>
        <end position="82"/>
    </location>
</feature>
<evidence type="ECO:0000256" key="4">
    <source>
        <dbReference type="ARBA" id="ARBA00022475"/>
    </source>
</evidence>
<keyword evidence="4 8" id="KW-1003">Cell membrane</keyword>
<reference evidence="10" key="2">
    <citation type="submission" date="2020-09" db="EMBL/GenBank/DDBJ databases">
        <authorList>
            <person name="Sun Q."/>
            <person name="Zhou Y."/>
        </authorList>
    </citation>
    <scope>NUCLEOTIDE SEQUENCE</scope>
    <source>
        <strain evidence="10">CGMCC 1.15519</strain>
    </source>
</reference>
<dbReference type="EMBL" id="BMJM01000001">
    <property type="protein sequence ID" value="GGE00483.1"/>
    <property type="molecule type" value="Genomic_DNA"/>
</dbReference>
<organism evidence="10 11">
    <name type="scientific">Sandarakinorhabdus glacialis</name>
    <dbReference type="NCBI Taxonomy" id="1614636"/>
    <lineage>
        <taxon>Bacteria</taxon>
        <taxon>Pseudomonadati</taxon>
        <taxon>Pseudomonadota</taxon>
        <taxon>Alphaproteobacteria</taxon>
        <taxon>Sphingomonadales</taxon>
        <taxon>Sphingosinicellaceae</taxon>
        <taxon>Sandarakinorhabdus</taxon>
    </lineage>
</organism>
<evidence type="ECO:0000256" key="3">
    <source>
        <dbReference type="ARBA" id="ARBA00022448"/>
    </source>
</evidence>
<dbReference type="NCBIfam" id="NF004812">
    <property type="entry name" value="PRK06161.1"/>
    <property type="match status" value="1"/>
</dbReference>
<comment type="subcellular location">
    <subcellularLocation>
        <location evidence="1 8">Cell membrane</location>
        <topology evidence="1 8">Multi-pass membrane protein</topology>
    </subcellularLocation>
</comment>
<evidence type="ECO:0000256" key="6">
    <source>
        <dbReference type="ARBA" id="ARBA00022989"/>
    </source>
</evidence>
<keyword evidence="7 8" id="KW-0472">Membrane</keyword>
<keyword evidence="8" id="KW-0406">Ion transport</keyword>
<comment type="caution">
    <text evidence="10">The sequence shown here is derived from an EMBL/GenBank/DDBJ whole genome shotgun (WGS) entry which is preliminary data.</text>
</comment>
<keyword evidence="11" id="KW-1185">Reference proteome</keyword>
<dbReference type="AlphaFoldDB" id="A0A916ZJ55"/>
<sequence length="90" mass="9580">MLNLALSAASVIIGLAVLLNIYRLIKGPAPEDRILAIDTLTINTIALVLLFGIANRSSAWFETALLLAMLGFVSTVLLGKFLGDNNKEAP</sequence>
<accession>A0A916ZJ55</accession>
<evidence type="ECO:0000256" key="2">
    <source>
        <dbReference type="ARBA" id="ARBA00009212"/>
    </source>
</evidence>
<comment type="similarity">
    <text evidence="2 8">Belongs to the CPA3 antiporters (TC 2.A.63) subunit F family.</text>
</comment>
<keyword evidence="5 9" id="KW-0812">Transmembrane</keyword>
<name>A0A916ZJ55_9SPHN</name>
<dbReference type="RefSeq" id="WP_188761173.1">
    <property type="nucleotide sequence ID" value="NZ_BMJM01000001.1"/>
</dbReference>
<evidence type="ECO:0000256" key="1">
    <source>
        <dbReference type="ARBA" id="ARBA00004651"/>
    </source>
</evidence>
<keyword evidence="6 9" id="KW-1133">Transmembrane helix</keyword>
<dbReference type="GO" id="GO:0005886">
    <property type="term" value="C:plasma membrane"/>
    <property type="evidence" value="ECO:0007669"/>
    <property type="project" value="UniProtKB-SubCell"/>
</dbReference>
<feature type="transmembrane region" description="Helical" evidence="9">
    <location>
        <begin position="34"/>
        <end position="54"/>
    </location>
</feature>
<evidence type="ECO:0000313" key="11">
    <source>
        <dbReference type="Proteomes" id="UP000635071"/>
    </source>
</evidence>
<gene>
    <name evidence="10" type="primary">phaF</name>
    <name evidence="10" type="ORF">GCM10011529_03390</name>
</gene>
<keyword evidence="3 8" id="KW-0813">Transport</keyword>
<dbReference type="Pfam" id="PF04066">
    <property type="entry name" value="MrpF_PhaF"/>
    <property type="match status" value="1"/>
</dbReference>
<dbReference type="InterPro" id="IPR007208">
    <property type="entry name" value="MrpF/PhaF-like"/>
</dbReference>
<dbReference type="GO" id="GO:0015385">
    <property type="term" value="F:sodium:proton antiporter activity"/>
    <property type="evidence" value="ECO:0007669"/>
    <property type="project" value="TreeGrafter"/>
</dbReference>